<dbReference type="PANTHER" id="PTHR42919:SF8">
    <property type="entry name" value="N-ALPHA-ACETYLTRANSFERASE 50"/>
    <property type="match status" value="1"/>
</dbReference>
<gene>
    <name evidence="4" type="ORF">FC23_GL000038</name>
</gene>
<evidence type="ECO:0000313" key="4">
    <source>
        <dbReference type="EMBL" id="KRL63791.1"/>
    </source>
</evidence>
<comment type="caution">
    <text evidence="4">The sequence shown here is derived from an EMBL/GenBank/DDBJ whole genome shotgun (WGS) entry which is preliminary data.</text>
</comment>
<accession>A0A0R1S441</accession>
<dbReference type="SUPFAM" id="SSF55729">
    <property type="entry name" value="Acyl-CoA N-acyltransferases (Nat)"/>
    <property type="match status" value="1"/>
</dbReference>
<evidence type="ECO:0000313" key="5">
    <source>
        <dbReference type="Proteomes" id="UP000051931"/>
    </source>
</evidence>
<dbReference type="InterPro" id="IPR016181">
    <property type="entry name" value="Acyl_CoA_acyltransferase"/>
</dbReference>
<keyword evidence="2" id="KW-0012">Acyltransferase</keyword>
<dbReference type="CDD" id="cd04301">
    <property type="entry name" value="NAT_SF"/>
    <property type="match status" value="1"/>
</dbReference>
<evidence type="ECO:0000259" key="3">
    <source>
        <dbReference type="PROSITE" id="PS51186"/>
    </source>
</evidence>
<sequence>MNMNQKIRIQPIQTDDIKQLIDLSKQCFHQTFDSCRALNDVNTYIKSAYTQEKLQSELKTATSRMFFAFVDNQIAGYLKVNWGMSQTETKWPSAFEIQRIYVLKQFQGRHVGSELMIKAISLAKEKHFRRIWLGVWEHNDKAQKFYHYFGFKAKDEHIFMMGDTPQRDLMMVKDI</sequence>
<dbReference type="Pfam" id="PF00583">
    <property type="entry name" value="Acetyltransf_1"/>
    <property type="match status" value="1"/>
</dbReference>
<dbReference type="PATRIC" id="fig|1122152.4.peg.38"/>
<dbReference type="PANTHER" id="PTHR42919">
    <property type="entry name" value="N-ALPHA-ACETYLTRANSFERASE"/>
    <property type="match status" value="1"/>
</dbReference>
<keyword evidence="5" id="KW-1185">Reference proteome</keyword>
<organism evidence="4 5">
    <name type="scientific">Lactobacillus psittaci DSM 15354</name>
    <dbReference type="NCBI Taxonomy" id="1122152"/>
    <lineage>
        <taxon>Bacteria</taxon>
        <taxon>Bacillati</taxon>
        <taxon>Bacillota</taxon>
        <taxon>Bacilli</taxon>
        <taxon>Lactobacillales</taxon>
        <taxon>Lactobacillaceae</taxon>
        <taxon>Lactobacillus</taxon>
    </lineage>
</organism>
<dbReference type="STRING" id="1122152.GCA_000425905_00648"/>
<dbReference type="InterPro" id="IPR051556">
    <property type="entry name" value="N-term/lysine_N-AcTrnsfr"/>
</dbReference>
<evidence type="ECO:0000256" key="1">
    <source>
        <dbReference type="ARBA" id="ARBA00022679"/>
    </source>
</evidence>
<dbReference type="EMBL" id="AZFB01000001">
    <property type="protein sequence ID" value="KRL63791.1"/>
    <property type="molecule type" value="Genomic_DNA"/>
</dbReference>
<dbReference type="InterPro" id="IPR000182">
    <property type="entry name" value="GNAT_dom"/>
</dbReference>
<feature type="domain" description="N-acetyltransferase" evidence="3">
    <location>
        <begin position="7"/>
        <end position="175"/>
    </location>
</feature>
<dbReference type="PROSITE" id="PS51186">
    <property type="entry name" value="GNAT"/>
    <property type="match status" value="1"/>
</dbReference>
<evidence type="ECO:0000256" key="2">
    <source>
        <dbReference type="ARBA" id="ARBA00023315"/>
    </source>
</evidence>
<dbReference type="GO" id="GO:0016747">
    <property type="term" value="F:acyltransferase activity, transferring groups other than amino-acyl groups"/>
    <property type="evidence" value="ECO:0007669"/>
    <property type="project" value="InterPro"/>
</dbReference>
<name>A0A0R1S441_9LACO</name>
<proteinExistence type="predicted"/>
<dbReference type="AlphaFoldDB" id="A0A0R1S441"/>
<keyword evidence="1 4" id="KW-0808">Transferase</keyword>
<dbReference type="Gene3D" id="3.40.630.30">
    <property type="match status" value="1"/>
</dbReference>
<reference evidence="4 5" key="1">
    <citation type="journal article" date="2015" name="Genome Announc.">
        <title>Expanding the biotechnology potential of lactobacilli through comparative genomics of 213 strains and associated genera.</title>
        <authorList>
            <person name="Sun Z."/>
            <person name="Harris H.M."/>
            <person name="McCann A."/>
            <person name="Guo C."/>
            <person name="Argimon S."/>
            <person name="Zhang W."/>
            <person name="Yang X."/>
            <person name="Jeffery I.B."/>
            <person name="Cooney J.C."/>
            <person name="Kagawa T.F."/>
            <person name="Liu W."/>
            <person name="Song Y."/>
            <person name="Salvetti E."/>
            <person name="Wrobel A."/>
            <person name="Rasinkangas P."/>
            <person name="Parkhill J."/>
            <person name="Rea M.C."/>
            <person name="O'Sullivan O."/>
            <person name="Ritari J."/>
            <person name="Douillard F.P."/>
            <person name="Paul Ross R."/>
            <person name="Yang R."/>
            <person name="Briner A.E."/>
            <person name="Felis G.E."/>
            <person name="de Vos W.M."/>
            <person name="Barrangou R."/>
            <person name="Klaenhammer T.R."/>
            <person name="Caufield P.W."/>
            <person name="Cui Y."/>
            <person name="Zhang H."/>
            <person name="O'Toole P.W."/>
        </authorList>
    </citation>
    <scope>NUCLEOTIDE SEQUENCE [LARGE SCALE GENOMIC DNA]</scope>
    <source>
        <strain evidence="4 5">DSM 15354</strain>
    </source>
</reference>
<dbReference type="eggNOG" id="COG0456">
    <property type="taxonomic scope" value="Bacteria"/>
</dbReference>
<protein>
    <submittedName>
        <fullName evidence="4">Ribosomal-protein-alanine acetyltransferase</fullName>
    </submittedName>
</protein>
<dbReference type="Proteomes" id="UP000051931">
    <property type="component" value="Unassembled WGS sequence"/>
</dbReference>